<reference evidence="2" key="1">
    <citation type="submission" date="2022-12" db="EMBL/GenBank/DDBJ databases">
        <authorList>
            <person name="Petersen C."/>
        </authorList>
    </citation>
    <scope>NUCLEOTIDE SEQUENCE</scope>
    <source>
        <strain evidence="2">IBT 29677</strain>
    </source>
</reference>
<sequence length="75" mass="7676">MYGAGDYPPDLTPEDPAYGYQPGPPGPPGPYGSSNAPRSMRPPGPPGSGRPMGPPNGRGHPSDRPPPAKAQRTTS</sequence>
<dbReference type="GeneID" id="81366559"/>
<organism evidence="2 3">
    <name type="scientific">Penicillium cosmopolitanum</name>
    <dbReference type="NCBI Taxonomy" id="1131564"/>
    <lineage>
        <taxon>Eukaryota</taxon>
        <taxon>Fungi</taxon>
        <taxon>Dikarya</taxon>
        <taxon>Ascomycota</taxon>
        <taxon>Pezizomycotina</taxon>
        <taxon>Eurotiomycetes</taxon>
        <taxon>Eurotiomycetidae</taxon>
        <taxon>Eurotiales</taxon>
        <taxon>Aspergillaceae</taxon>
        <taxon>Penicillium</taxon>
    </lineage>
</organism>
<reference evidence="2" key="2">
    <citation type="journal article" date="2023" name="IMA Fungus">
        <title>Comparative genomic study of the Penicillium genus elucidates a diverse pangenome and 15 lateral gene transfer events.</title>
        <authorList>
            <person name="Petersen C."/>
            <person name="Sorensen T."/>
            <person name="Nielsen M.R."/>
            <person name="Sondergaard T.E."/>
            <person name="Sorensen J.L."/>
            <person name="Fitzpatrick D.A."/>
            <person name="Frisvad J.C."/>
            <person name="Nielsen K.L."/>
        </authorList>
    </citation>
    <scope>NUCLEOTIDE SEQUENCE</scope>
    <source>
        <strain evidence="2">IBT 29677</strain>
    </source>
</reference>
<evidence type="ECO:0000256" key="1">
    <source>
        <dbReference type="SAM" id="MobiDB-lite"/>
    </source>
</evidence>
<dbReference type="RefSeq" id="XP_056493374.1">
    <property type="nucleotide sequence ID" value="XM_056627579.1"/>
</dbReference>
<name>A0A9W9WA02_9EURO</name>
<dbReference type="Proteomes" id="UP001147747">
    <property type="component" value="Unassembled WGS sequence"/>
</dbReference>
<gene>
    <name evidence="2" type="ORF">N7509_002942</name>
</gene>
<evidence type="ECO:0000313" key="2">
    <source>
        <dbReference type="EMBL" id="KAJ5409059.1"/>
    </source>
</evidence>
<feature type="compositionally biased region" description="Pro residues" evidence="1">
    <location>
        <begin position="40"/>
        <end position="54"/>
    </location>
</feature>
<dbReference type="AlphaFoldDB" id="A0A9W9WA02"/>
<evidence type="ECO:0000313" key="3">
    <source>
        <dbReference type="Proteomes" id="UP001147747"/>
    </source>
</evidence>
<accession>A0A9W9WA02</accession>
<keyword evidence="3" id="KW-1185">Reference proteome</keyword>
<feature type="region of interest" description="Disordered" evidence="1">
    <location>
        <begin position="1"/>
        <end position="75"/>
    </location>
</feature>
<comment type="caution">
    <text evidence="2">The sequence shown here is derived from an EMBL/GenBank/DDBJ whole genome shotgun (WGS) entry which is preliminary data.</text>
</comment>
<protein>
    <submittedName>
        <fullName evidence="2">Uncharacterized protein</fullName>
    </submittedName>
</protein>
<dbReference type="EMBL" id="JAPZBU010000004">
    <property type="protein sequence ID" value="KAJ5409059.1"/>
    <property type="molecule type" value="Genomic_DNA"/>
</dbReference>
<proteinExistence type="predicted"/>